<dbReference type="PANTHER" id="PTHR43340">
    <property type="entry name" value="HYPOXANTHINE-GUANINE PHOSPHORIBOSYLTRANSFERASE"/>
    <property type="match status" value="1"/>
</dbReference>
<evidence type="ECO:0000256" key="2">
    <source>
        <dbReference type="ARBA" id="ARBA00004496"/>
    </source>
</evidence>
<keyword evidence="8 15" id="KW-0808">Transferase</keyword>
<dbReference type="Pfam" id="PF00156">
    <property type="entry name" value="Pribosyltran"/>
    <property type="match status" value="1"/>
</dbReference>
<evidence type="ECO:0000256" key="9">
    <source>
        <dbReference type="ARBA" id="ARBA00022723"/>
    </source>
</evidence>
<dbReference type="Proteomes" id="UP001060414">
    <property type="component" value="Chromosome"/>
</dbReference>
<keyword evidence="6 15" id="KW-0963">Cytoplasm</keyword>
<keyword evidence="10 15" id="KW-0660">Purine salvage</keyword>
<protein>
    <recommendedName>
        <fullName evidence="5 15">Hypoxanthine phosphoribosyltransferase</fullName>
        <ecNumber evidence="5 15">2.4.2.8</ecNumber>
    </recommendedName>
</protein>
<dbReference type="GO" id="GO:0016757">
    <property type="term" value="F:glycosyltransferase activity"/>
    <property type="evidence" value="ECO:0007669"/>
    <property type="project" value="UniProtKB-KW"/>
</dbReference>
<evidence type="ECO:0000256" key="4">
    <source>
        <dbReference type="ARBA" id="ARBA00008391"/>
    </source>
</evidence>
<keyword evidence="12 15" id="KW-0460">Magnesium</keyword>
<evidence type="ECO:0000256" key="7">
    <source>
        <dbReference type="ARBA" id="ARBA00022676"/>
    </source>
</evidence>
<comment type="catalytic activity">
    <reaction evidence="13">
        <text>GMP + diphosphate = guanine + 5-phospho-alpha-D-ribose 1-diphosphate</text>
        <dbReference type="Rhea" id="RHEA:25424"/>
        <dbReference type="ChEBI" id="CHEBI:16235"/>
        <dbReference type="ChEBI" id="CHEBI:33019"/>
        <dbReference type="ChEBI" id="CHEBI:58017"/>
        <dbReference type="ChEBI" id="CHEBI:58115"/>
        <dbReference type="EC" id="2.4.2.8"/>
    </reaction>
    <physiologicalReaction direction="right-to-left" evidence="13">
        <dbReference type="Rhea" id="RHEA:25426"/>
    </physiologicalReaction>
</comment>
<keyword evidence="7 15" id="KW-0328">Glycosyltransferase</keyword>
<evidence type="ECO:0000256" key="3">
    <source>
        <dbReference type="ARBA" id="ARBA00004669"/>
    </source>
</evidence>
<organism evidence="17 18">
    <name type="scientific">Geoalkalibacter halelectricus</name>
    <dbReference type="NCBI Taxonomy" id="2847045"/>
    <lineage>
        <taxon>Bacteria</taxon>
        <taxon>Pseudomonadati</taxon>
        <taxon>Thermodesulfobacteriota</taxon>
        <taxon>Desulfuromonadia</taxon>
        <taxon>Desulfuromonadales</taxon>
        <taxon>Geoalkalibacteraceae</taxon>
        <taxon>Geoalkalibacter</taxon>
    </lineage>
</organism>
<evidence type="ECO:0000256" key="12">
    <source>
        <dbReference type="ARBA" id="ARBA00022842"/>
    </source>
</evidence>
<comment type="similarity">
    <text evidence="4 15">Belongs to the purine/pyrimidine phosphoribosyltransferase family.</text>
</comment>
<comment type="subcellular location">
    <subcellularLocation>
        <location evidence="2 15">Cytoplasm</location>
    </subcellularLocation>
</comment>
<keyword evidence="11 15" id="KW-0547">Nucleotide-binding</keyword>
<evidence type="ECO:0000256" key="15">
    <source>
        <dbReference type="RuleBase" id="RU364099"/>
    </source>
</evidence>
<evidence type="ECO:0000256" key="6">
    <source>
        <dbReference type="ARBA" id="ARBA00022490"/>
    </source>
</evidence>
<dbReference type="EC" id="2.4.2.8" evidence="5 15"/>
<keyword evidence="9 15" id="KW-0479">Metal-binding</keyword>
<dbReference type="InterPro" id="IPR005904">
    <property type="entry name" value="Hxn_phspho_trans"/>
</dbReference>
<dbReference type="NCBIfam" id="TIGR01203">
    <property type="entry name" value="HGPRTase"/>
    <property type="match status" value="1"/>
</dbReference>
<evidence type="ECO:0000256" key="1">
    <source>
        <dbReference type="ARBA" id="ARBA00001946"/>
    </source>
</evidence>
<dbReference type="InterPro" id="IPR050408">
    <property type="entry name" value="HGPRT"/>
</dbReference>
<dbReference type="InterPro" id="IPR029057">
    <property type="entry name" value="PRTase-like"/>
</dbReference>
<proteinExistence type="inferred from homology"/>
<comment type="cofactor">
    <cofactor evidence="1 15">
        <name>Mg(2+)</name>
        <dbReference type="ChEBI" id="CHEBI:18420"/>
    </cofactor>
</comment>
<evidence type="ECO:0000256" key="10">
    <source>
        <dbReference type="ARBA" id="ARBA00022726"/>
    </source>
</evidence>
<comment type="catalytic activity">
    <reaction evidence="14">
        <text>IMP + diphosphate = hypoxanthine + 5-phospho-alpha-D-ribose 1-diphosphate</text>
        <dbReference type="Rhea" id="RHEA:17973"/>
        <dbReference type="ChEBI" id="CHEBI:17368"/>
        <dbReference type="ChEBI" id="CHEBI:33019"/>
        <dbReference type="ChEBI" id="CHEBI:58017"/>
        <dbReference type="ChEBI" id="CHEBI:58053"/>
        <dbReference type="EC" id="2.4.2.8"/>
    </reaction>
    <physiologicalReaction direction="right-to-left" evidence="14">
        <dbReference type="Rhea" id="RHEA:17975"/>
    </physiologicalReaction>
</comment>
<accession>A0ABY5ZKK2</accession>
<sequence length="174" mass="20018">MIDLKMDLLYSRERISTEITRLAREIDRDYQGQDVLLVAVLKGSLVFVADLLRALKVNAAVDFVRLASYGSEMQSSGIVEFRYNLETPIRDRNVLIVEDIVDSGYTLQALYNKLLIQKPRTLRICTLLDKRARREVDIEADYIGISMDDGFVVGYGLDYKEKYRQLADIYLVKP</sequence>
<dbReference type="Gene3D" id="3.40.50.2020">
    <property type="match status" value="1"/>
</dbReference>
<evidence type="ECO:0000256" key="13">
    <source>
        <dbReference type="ARBA" id="ARBA00048811"/>
    </source>
</evidence>
<evidence type="ECO:0000256" key="14">
    <source>
        <dbReference type="ARBA" id="ARBA00049402"/>
    </source>
</evidence>
<name>A0ABY5ZKK2_9BACT</name>
<dbReference type="CDD" id="cd06223">
    <property type="entry name" value="PRTases_typeI"/>
    <property type="match status" value="1"/>
</dbReference>
<comment type="pathway">
    <text evidence="3 15">Purine metabolism; IMP biosynthesis via salvage pathway; IMP from hypoxanthine: step 1/1.</text>
</comment>
<dbReference type="RefSeq" id="WP_260746623.1">
    <property type="nucleotide sequence ID" value="NZ_CP092109.1"/>
</dbReference>
<gene>
    <name evidence="17" type="primary">hpt</name>
    <name evidence="17" type="ORF">L9S41_11260</name>
</gene>
<evidence type="ECO:0000313" key="18">
    <source>
        <dbReference type="Proteomes" id="UP001060414"/>
    </source>
</evidence>
<dbReference type="EMBL" id="CP092109">
    <property type="protein sequence ID" value="UWZ78274.1"/>
    <property type="molecule type" value="Genomic_DNA"/>
</dbReference>
<evidence type="ECO:0000256" key="8">
    <source>
        <dbReference type="ARBA" id="ARBA00022679"/>
    </source>
</evidence>
<dbReference type="PANTHER" id="PTHR43340:SF1">
    <property type="entry name" value="HYPOXANTHINE PHOSPHORIBOSYLTRANSFERASE"/>
    <property type="match status" value="1"/>
</dbReference>
<evidence type="ECO:0000313" key="17">
    <source>
        <dbReference type="EMBL" id="UWZ78274.1"/>
    </source>
</evidence>
<dbReference type="SUPFAM" id="SSF53271">
    <property type="entry name" value="PRTase-like"/>
    <property type="match status" value="1"/>
</dbReference>
<reference evidence="17" key="1">
    <citation type="journal article" date="2022" name="Environ. Microbiol.">
        <title>Geoalkalibacter halelectricus SAP #1 sp. nov. possessing extracellular electron transfer and mineral#reducing capabilities from a haloalkaline environment.</title>
        <authorList>
            <person name="Yadav S."/>
            <person name="Singh R."/>
            <person name="Sundharam S.S."/>
            <person name="Chaudhary S."/>
            <person name="Krishnamurthi S."/>
            <person name="Patil S.A."/>
        </authorList>
    </citation>
    <scope>NUCLEOTIDE SEQUENCE</scope>
    <source>
        <strain evidence="17">SAP-1</strain>
    </source>
</reference>
<evidence type="ECO:0000259" key="16">
    <source>
        <dbReference type="Pfam" id="PF00156"/>
    </source>
</evidence>
<feature type="domain" description="Phosphoribosyltransferase" evidence="16">
    <location>
        <begin position="11"/>
        <end position="160"/>
    </location>
</feature>
<evidence type="ECO:0000256" key="11">
    <source>
        <dbReference type="ARBA" id="ARBA00022741"/>
    </source>
</evidence>
<keyword evidence="18" id="KW-1185">Reference proteome</keyword>
<dbReference type="InterPro" id="IPR000836">
    <property type="entry name" value="PRTase_dom"/>
</dbReference>
<evidence type="ECO:0000256" key="5">
    <source>
        <dbReference type="ARBA" id="ARBA00011895"/>
    </source>
</evidence>